<sequence>MKKSLLIVLVMLFISTASTWAQSRNVSGTVLSAEDNMPLPGVNVRIKETNRGTITDIDGTYNIAVDSEETLIFSYIGFLTQEVTVGNQNSIDVLLQTDAKTLGEVVVVGYGSVTKGDLTGNIASLKGTEIANIPVPTFQEAIQGRMAGVFVESQSGKVGEGVKIRVRGTTSISGSNDPLYVIDGIPVTSSGTIGQSNPLADINFNDIESFEVLKDASAAAIYGARASNGVVLITTKSGTSGRTKFNVGIQRGVSSPTRLNEFLNAAEFVELMREAGYNNDRRNGLDPINNPEDYPDSDLEFVENRLDRHAGHTNWRDGTVDTDWQKEAFNPGAGVTSVNFSANGGDERTRFYFSSAYDKQEGIMIRNNFERISGRLNLDHKISDRFTIGANFSLARTETTRIAEDNQFYNPIQLVALSPITPIRDENGELYDRPVTTYYNNLIDSENAEWLTTNFRNITNVFGEYHFTDNLRFRSEFAVDVLNQNDERFFGSRTIIGQGTNGYGSSRWMRIFNYNTNNYFTYNNTFAEKHNFEAVVGMSFQRSDENYTRVDGQEFPLDDLRTLESAAEITEGTSQFTNFTFLSYFSRINYKFDNKYLLTVSARVDGSSRFGENNKYGFFPAASAGWIMSEEGFLQGSEGLSLLKIRGSYGLTGNAEIGNFDHLGLFGPVSYGLLPGLQPTQIPNPRLTWEKTAQLNFGIEFGLFRDRITGELDIYNKNTTDLLLNVPIPGTTGFTSQRQNIGRMQNYGFEVVINSANYADQNFTWNTSFNLARNINRVRELAEGQTSIPPSTSSYLNGIFLDQSIGVFYGPKYAGVDPATGDALYYSNAELTETTNDYNEAERMVVGDPNPKFIAGINNTLTYRNFDMSFLFQGIFGNDIFEGGAGFYAANGDWFDNSTKSQFARWQNPGDITDIPQARLGECNGCNASSRYISDGSYVRFKTLTVGYTIPSHLLERFKLSTARIYFMGQNLFTWTKYKGWDPEVNADYLLNTTQNANVFQGNDFYTAPQAKTFSLGLNVGF</sequence>
<feature type="chain" id="PRO_5046438796" evidence="8">
    <location>
        <begin position="22"/>
        <end position="1022"/>
    </location>
</feature>
<dbReference type="InterPro" id="IPR023996">
    <property type="entry name" value="TonB-dep_OMP_SusC/RagA"/>
</dbReference>
<dbReference type="Pfam" id="PF13715">
    <property type="entry name" value="CarbopepD_reg_2"/>
    <property type="match status" value="1"/>
</dbReference>
<evidence type="ECO:0000313" key="10">
    <source>
        <dbReference type="EMBL" id="MFC4874757.1"/>
    </source>
</evidence>
<dbReference type="InterPro" id="IPR012910">
    <property type="entry name" value="Plug_dom"/>
</dbReference>
<comment type="similarity">
    <text evidence="7">Belongs to the TonB-dependent receptor family.</text>
</comment>
<keyword evidence="4 7" id="KW-0812">Transmembrane</keyword>
<keyword evidence="6 7" id="KW-0998">Cell outer membrane</keyword>
<dbReference type="Proteomes" id="UP001595818">
    <property type="component" value="Unassembled WGS sequence"/>
</dbReference>
<keyword evidence="2 7" id="KW-0813">Transport</keyword>
<dbReference type="PROSITE" id="PS52016">
    <property type="entry name" value="TONB_DEPENDENT_REC_3"/>
    <property type="match status" value="1"/>
</dbReference>
<evidence type="ECO:0000256" key="1">
    <source>
        <dbReference type="ARBA" id="ARBA00004571"/>
    </source>
</evidence>
<protein>
    <submittedName>
        <fullName evidence="10">SusC/RagA family TonB-linked outer membrane protein</fullName>
    </submittedName>
</protein>
<evidence type="ECO:0000256" key="4">
    <source>
        <dbReference type="ARBA" id="ARBA00022692"/>
    </source>
</evidence>
<keyword evidence="11" id="KW-1185">Reference proteome</keyword>
<keyword evidence="5 7" id="KW-0472">Membrane</keyword>
<keyword evidence="3 7" id="KW-1134">Transmembrane beta strand</keyword>
<dbReference type="Gene3D" id="2.170.130.10">
    <property type="entry name" value="TonB-dependent receptor, plug domain"/>
    <property type="match status" value="1"/>
</dbReference>
<dbReference type="InterPro" id="IPR039426">
    <property type="entry name" value="TonB-dep_rcpt-like"/>
</dbReference>
<proteinExistence type="inferred from homology"/>
<evidence type="ECO:0000259" key="9">
    <source>
        <dbReference type="Pfam" id="PF07715"/>
    </source>
</evidence>
<evidence type="ECO:0000256" key="6">
    <source>
        <dbReference type="ARBA" id="ARBA00023237"/>
    </source>
</evidence>
<dbReference type="InterPro" id="IPR037066">
    <property type="entry name" value="Plug_dom_sf"/>
</dbReference>
<dbReference type="InterPro" id="IPR036942">
    <property type="entry name" value="Beta-barrel_TonB_sf"/>
</dbReference>
<dbReference type="Gene3D" id="2.60.40.1120">
    <property type="entry name" value="Carboxypeptidase-like, regulatory domain"/>
    <property type="match status" value="1"/>
</dbReference>
<feature type="signal peptide" evidence="8">
    <location>
        <begin position="1"/>
        <end position="21"/>
    </location>
</feature>
<evidence type="ECO:0000313" key="11">
    <source>
        <dbReference type="Proteomes" id="UP001595818"/>
    </source>
</evidence>
<accession>A0ABV9T8I3</accession>
<dbReference type="Gene3D" id="2.40.170.20">
    <property type="entry name" value="TonB-dependent receptor, beta-barrel domain"/>
    <property type="match status" value="1"/>
</dbReference>
<evidence type="ECO:0000256" key="3">
    <source>
        <dbReference type="ARBA" id="ARBA00022452"/>
    </source>
</evidence>
<dbReference type="Pfam" id="PF07715">
    <property type="entry name" value="Plug"/>
    <property type="match status" value="1"/>
</dbReference>
<evidence type="ECO:0000256" key="8">
    <source>
        <dbReference type="SAM" id="SignalP"/>
    </source>
</evidence>
<keyword evidence="8" id="KW-0732">Signal</keyword>
<comment type="subcellular location">
    <subcellularLocation>
        <location evidence="1 7">Cell outer membrane</location>
        <topology evidence="1 7">Multi-pass membrane protein</topology>
    </subcellularLocation>
</comment>
<gene>
    <name evidence="10" type="ORF">ACFPFU_23840</name>
</gene>
<evidence type="ECO:0000256" key="2">
    <source>
        <dbReference type="ARBA" id="ARBA00022448"/>
    </source>
</evidence>
<name>A0ABV9T8I3_9BACT</name>
<dbReference type="InterPro" id="IPR023997">
    <property type="entry name" value="TonB-dep_OMP_SusC/RagA_CS"/>
</dbReference>
<dbReference type="SUPFAM" id="SSF49464">
    <property type="entry name" value="Carboxypeptidase regulatory domain-like"/>
    <property type="match status" value="1"/>
</dbReference>
<dbReference type="NCBIfam" id="TIGR04057">
    <property type="entry name" value="SusC_RagA_signa"/>
    <property type="match status" value="1"/>
</dbReference>
<comment type="caution">
    <text evidence="10">The sequence shown here is derived from an EMBL/GenBank/DDBJ whole genome shotgun (WGS) entry which is preliminary data.</text>
</comment>
<feature type="domain" description="TonB-dependent receptor plug" evidence="9">
    <location>
        <begin position="116"/>
        <end position="230"/>
    </location>
</feature>
<organism evidence="10 11">
    <name type="scientific">Negadavirga shengliensis</name>
    <dbReference type="NCBI Taxonomy" id="1389218"/>
    <lineage>
        <taxon>Bacteria</taxon>
        <taxon>Pseudomonadati</taxon>
        <taxon>Bacteroidota</taxon>
        <taxon>Cytophagia</taxon>
        <taxon>Cytophagales</taxon>
        <taxon>Cyclobacteriaceae</taxon>
        <taxon>Negadavirga</taxon>
    </lineage>
</organism>
<dbReference type="RefSeq" id="WP_377068916.1">
    <property type="nucleotide sequence ID" value="NZ_JBHSJJ010000022.1"/>
</dbReference>
<dbReference type="InterPro" id="IPR008969">
    <property type="entry name" value="CarboxyPept-like_regulatory"/>
</dbReference>
<dbReference type="NCBIfam" id="TIGR04056">
    <property type="entry name" value="OMP_RagA_SusC"/>
    <property type="match status" value="1"/>
</dbReference>
<reference evidence="11" key="1">
    <citation type="journal article" date="2019" name="Int. J. Syst. Evol. Microbiol.">
        <title>The Global Catalogue of Microorganisms (GCM) 10K type strain sequencing project: providing services to taxonomists for standard genome sequencing and annotation.</title>
        <authorList>
            <consortium name="The Broad Institute Genomics Platform"/>
            <consortium name="The Broad Institute Genome Sequencing Center for Infectious Disease"/>
            <person name="Wu L."/>
            <person name="Ma J."/>
        </authorList>
    </citation>
    <scope>NUCLEOTIDE SEQUENCE [LARGE SCALE GENOMIC DNA]</scope>
    <source>
        <strain evidence="11">CGMCC 4.7466</strain>
    </source>
</reference>
<evidence type="ECO:0000256" key="7">
    <source>
        <dbReference type="PROSITE-ProRule" id="PRU01360"/>
    </source>
</evidence>
<dbReference type="SUPFAM" id="SSF56935">
    <property type="entry name" value="Porins"/>
    <property type="match status" value="1"/>
</dbReference>
<dbReference type="EMBL" id="JBHSJJ010000022">
    <property type="protein sequence ID" value="MFC4874757.1"/>
    <property type="molecule type" value="Genomic_DNA"/>
</dbReference>
<evidence type="ECO:0000256" key="5">
    <source>
        <dbReference type="ARBA" id="ARBA00023136"/>
    </source>
</evidence>